<evidence type="ECO:0000256" key="1">
    <source>
        <dbReference type="SAM" id="MobiDB-lite"/>
    </source>
</evidence>
<comment type="caution">
    <text evidence="2">The sequence shown here is derived from an EMBL/GenBank/DDBJ whole genome shotgun (WGS) entry which is preliminary data.</text>
</comment>
<protein>
    <submittedName>
        <fullName evidence="2">Uncharacterized protein</fullName>
    </submittedName>
</protein>
<evidence type="ECO:0000313" key="3">
    <source>
        <dbReference type="Proteomes" id="UP001472677"/>
    </source>
</evidence>
<gene>
    <name evidence="2" type="ORF">V6N12_035929</name>
</gene>
<dbReference type="EMBL" id="JBBPBM010000011">
    <property type="protein sequence ID" value="KAK8563789.1"/>
    <property type="molecule type" value="Genomic_DNA"/>
</dbReference>
<accession>A0ABR2EP58</accession>
<keyword evidence="3" id="KW-1185">Reference proteome</keyword>
<dbReference type="Proteomes" id="UP001472677">
    <property type="component" value="Unassembled WGS sequence"/>
</dbReference>
<organism evidence="2 3">
    <name type="scientific">Hibiscus sabdariffa</name>
    <name type="common">roselle</name>
    <dbReference type="NCBI Taxonomy" id="183260"/>
    <lineage>
        <taxon>Eukaryota</taxon>
        <taxon>Viridiplantae</taxon>
        <taxon>Streptophyta</taxon>
        <taxon>Embryophyta</taxon>
        <taxon>Tracheophyta</taxon>
        <taxon>Spermatophyta</taxon>
        <taxon>Magnoliopsida</taxon>
        <taxon>eudicotyledons</taxon>
        <taxon>Gunneridae</taxon>
        <taxon>Pentapetalae</taxon>
        <taxon>rosids</taxon>
        <taxon>malvids</taxon>
        <taxon>Malvales</taxon>
        <taxon>Malvaceae</taxon>
        <taxon>Malvoideae</taxon>
        <taxon>Hibiscus</taxon>
    </lineage>
</organism>
<evidence type="ECO:0000313" key="2">
    <source>
        <dbReference type="EMBL" id="KAK8563789.1"/>
    </source>
</evidence>
<feature type="region of interest" description="Disordered" evidence="1">
    <location>
        <begin position="26"/>
        <end position="59"/>
    </location>
</feature>
<feature type="compositionally biased region" description="Low complexity" evidence="1">
    <location>
        <begin position="43"/>
        <end position="53"/>
    </location>
</feature>
<proteinExistence type="predicted"/>
<sequence>MAISSTCNSSSNSTAVDVRLKKMNSSGKLPVGDDDAINVEGISSDSSSELSRSNDPTSRDKCKRLVEDEAINFVCMGKLLKEGASIYDNNVGRFIGETEILGCCINYSLAVEAVIQDVNTGMDTNGVSQVLEHESYAFNGIFGSNKHFGDQIEAGPIRNASWADSVAMLNNISYSGFEEGRANVRTLITFEEPTKSK</sequence>
<name>A0ABR2EP58_9ROSI</name>
<reference evidence="2 3" key="1">
    <citation type="journal article" date="2024" name="G3 (Bethesda)">
        <title>Genome assembly of Hibiscus sabdariffa L. provides insights into metabolisms of medicinal natural products.</title>
        <authorList>
            <person name="Kim T."/>
        </authorList>
    </citation>
    <scope>NUCLEOTIDE SEQUENCE [LARGE SCALE GENOMIC DNA]</scope>
    <source>
        <strain evidence="2">TK-2024</strain>
        <tissue evidence="2">Old leaves</tissue>
    </source>
</reference>